<dbReference type="InterPro" id="IPR004875">
    <property type="entry name" value="DDE_SF_endonuclease_dom"/>
</dbReference>
<proteinExistence type="predicted"/>
<dbReference type="InterPro" id="IPR050863">
    <property type="entry name" value="CenT-Element_Derived"/>
</dbReference>
<keyword evidence="2" id="KW-0539">Nucleus</keyword>
<dbReference type="Gene3D" id="3.30.420.10">
    <property type="entry name" value="Ribonuclease H-like superfamily/Ribonuclease H"/>
    <property type="match status" value="1"/>
</dbReference>
<name>A0ABD0TEU3_LOXSC</name>
<feature type="compositionally biased region" description="Basic residues" evidence="3">
    <location>
        <begin position="671"/>
        <end position="686"/>
    </location>
</feature>
<evidence type="ECO:0000313" key="5">
    <source>
        <dbReference type="EMBL" id="KAL0841576.1"/>
    </source>
</evidence>
<reference evidence="5 6" key="1">
    <citation type="submission" date="2024-06" db="EMBL/GenBank/DDBJ databases">
        <title>A chromosome-level genome assembly of beet webworm, Loxostege sticticalis.</title>
        <authorList>
            <person name="Zhang Y."/>
        </authorList>
    </citation>
    <scope>NUCLEOTIDE SEQUENCE [LARGE SCALE GENOMIC DNA]</scope>
    <source>
        <strain evidence="5">AQ028</strain>
        <tissue evidence="5">Male pupae</tissue>
    </source>
</reference>
<dbReference type="PROSITE" id="PS50960">
    <property type="entry name" value="HTH_PSQ"/>
    <property type="match status" value="1"/>
</dbReference>
<protein>
    <recommendedName>
        <fullName evidence="4">HTH psq-type domain-containing protein</fullName>
    </recommendedName>
</protein>
<evidence type="ECO:0000313" key="6">
    <source>
        <dbReference type="Proteomes" id="UP001549921"/>
    </source>
</evidence>
<feature type="compositionally biased region" description="Basic and acidic residues" evidence="3">
    <location>
        <begin position="577"/>
        <end position="632"/>
    </location>
</feature>
<comment type="subcellular location">
    <subcellularLocation>
        <location evidence="1 2">Nucleus</location>
    </subcellularLocation>
</comment>
<feature type="region of interest" description="Disordered" evidence="3">
    <location>
        <begin position="577"/>
        <end position="704"/>
    </location>
</feature>
<dbReference type="AlphaFoldDB" id="A0ABD0TEU3"/>
<evidence type="ECO:0000259" key="4">
    <source>
        <dbReference type="PROSITE" id="PS50960"/>
    </source>
</evidence>
<feature type="compositionally biased region" description="Low complexity" evidence="3">
    <location>
        <begin position="690"/>
        <end position="702"/>
    </location>
</feature>
<dbReference type="InterPro" id="IPR036397">
    <property type="entry name" value="RNaseH_sf"/>
</dbReference>
<dbReference type="PANTHER" id="PTHR19303:SF74">
    <property type="entry name" value="POGO TRANSPOSABLE ELEMENT WITH KRAB DOMAIN"/>
    <property type="match status" value="1"/>
</dbReference>
<dbReference type="Pfam" id="PF05225">
    <property type="entry name" value="HTH_psq"/>
    <property type="match status" value="1"/>
</dbReference>
<dbReference type="SUPFAM" id="SSF46689">
    <property type="entry name" value="Homeodomain-like"/>
    <property type="match status" value="1"/>
</dbReference>
<gene>
    <name evidence="5" type="ORF">ABMA28_015235</name>
</gene>
<comment type="caution">
    <text evidence="5">The sequence shown here is derived from an EMBL/GenBank/DDBJ whole genome shotgun (WGS) entry which is preliminary data.</text>
</comment>
<feature type="domain" description="HTH psq-type" evidence="4">
    <location>
        <begin position="1"/>
        <end position="56"/>
    </location>
</feature>
<dbReference type="InterPro" id="IPR007889">
    <property type="entry name" value="HTH_Psq"/>
</dbReference>
<dbReference type="GO" id="GO:0003677">
    <property type="term" value="F:DNA binding"/>
    <property type="evidence" value="ECO:0007669"/>
    <property type="project" value="UniProtKB-UniRule"/>
</dbReference>
<dbReference type="GO" id="GO:0005634">
    <property type="term" value="C:nucleus"/>
    <property type="evidence" value="ECO:0007669"/>
    <property type="project" value="UniProtKB-SubCell"/>
</dbReference>
<evidence type="ECO:0000256" key="2">
    <source>
        <dbReference type="PROSITE-ProRule" id="PRU00320"/>
    </source>
</evidence>
<keyword evidence="2" id="KW-0238">DNA-binding</keyword>
<dbReference type="InterPro" id="IPR009057">
    <property type="entry name" value="Homeodomain-like_sf"/>
</dbReference>
<dbReference type="PANTHER" id="PTHR19303">
    <property type="entry name" value="TRANSPOSON"/>
    <property type="match status" value="1"/>
</dbReference>
<dbReference type="Pfam" id="PF03184">
    <property type="entry name" value="DDE_1"/>
    <property type="match status" value="1"/>
</dbReference>
<dbReference type="EMBL" id="JBEDNZ010000006">
    <property type="protein sequence ID" value="KAL0841576.1"/>
    <property type="molecule type" value="Genomic_DNA"/>
</dbReference>
<dbReference type="Proteomes" id="UP001549921">
    <property type="component" value="Unassembled WGS sequence"/>
</dbReference>
<sequence>MVRHYKKKTEKTYTEAELQQALQDVKNKNMTSYQAAEIYGIPRSTIISRVYNTDMSDKVGRPIVFGQETEKRMADSLHIMEKHGFPQTRKEVAVLVSQFVRRNGINTPFKNDMPGKDWLQAFQQRNGLSIKKPQSVEIARRKACDPYIVYGYFDLLENVLTQLGLKDKPTQIYNLDETSICNDPVKGKVIGKKGFRCTRTTSGPGRNNTTVLLATNACGEKVPPLIIFQGKNLWTEWMFKNENIKTAYAVSEKGWMQTTIFEKYLKSVFVPALGNARPVLLIYDGHATHVDLNVIEYAASEGITILKLPPHSSDVLQPLDCSAMKPLKDRWEDEVIKWQRLHIGAKLPKSEFARILTRIWDELDPLILQNGFRKTGIHPLNRSAIKEEIFNPLTLQKWKNSQSNDIQASPIPAPDTHGCYKCNETQEFKENVMPVVPSSVPSLTKIVLTKINEQLTNGQIMNTIRDEPSSTIFSDITSYEEKACHSKVKMQNAPIPVNSILPIPKKMDVNQLTSLKILDCKIVKAATKTTEPCVSFEELLLKTISKSDLPKTTKKRITNSNAEVLTYKDTIDRMKKEKEEKEKKLKDKENQKKEKEKKLKDKENQKKEKEKKLKDKENQKKEKEKKLKDKENQKKHKETKKNERNAISKSKQPSKPKKNMRESGGVDPNSKKIKKSAKRNIYKRQKYVPDSDSSCSYVSLSDTESESEENLETFYERMIHDQNSDSEDEDNLADVQLEKPLVYSTSEDVEASTSKELPVRRCSKQNPKEGKFVLAKFLSSKGKQIFKYVCMIENVTQGKIVVQGFHSLNKNKKVFRIIENDHSIIEEDEIVDYLPDPDVKGVDYMFPNDIDIKEFS</sequence>
<evidence type="ECO:0000256" key="1">
    <source>
        <dbReference type="ARBA" id="ARBA00004123"/>
    </source>
</evidence>
<accession>A0ABD0TEU3</accession>
<dbReference type="Gene3D" id="1.10.10.60">
    <property type="entry name" value="Homeodomain-like"/>
    <property type="match status" value="1"/>
</dbReference>
<organism evidence="5 6">
    <name type="scientific">Loxostege sticticalis</name>
    <name type="common">Beet webworm moth</name>
    <dbReference type="NCBI Taxonomy" id="481309"/>
    <lineage>
        <taxon>Eukaryota</taxon>
        <taxon>Metazoa</taxon>
        <taxon>Ecdysozoa</taxon>
        <taxon>Arthropoda</taxon>
        <taxon>Hexapoda</taxon>
        <taxon>Insecta</taxon>
        <taxon>Pterygota</taxon>
        <taxon>Neoptera</taxon>
        <taxon>Endopterygota</taxon>
        <taxon>Lepidoptera</taxon>
        <taxon>Glossata</taxon>
        <taxon>Ditrysia</taxon>
        <taxon>Pyraloidea</taxon>
        <taxon>Crambidae</taxon>
        <taxon>Pyraustinae</taxon>
        <taxon>Loxostege</taxon>
    </lineage>
</organism>
<feature type="DNA-binding region" description="H-T-H motif" evidence="2">
    <location>
        <begin position="32"/>
        <end position="52"/>
    </location>
</feature>
<evidence type="ECO:0000256" key="3">
    <source>
        <dbReference type="SAM" id="MobiDB-lite"/>
    </source>
</evidence>